<keyword evidence="1" id="KW-0812">Transmembrane</keyword>
<keyword evidence="1" id="KW-1133">Transmembrane helix</keyword>
<evidence type="ECO:0000256" key="1">
    <source>
        <dbReference type="SAM" id="Phobius"/>
    </source>
</evidence>
<protein>
    <submittedName>
        <fullName evidence="2">Uncharacterized protein</fullName>
    </submittedName>
</protein>
<sequence length="95" mass="10601">MNWLGLLGLVMPVLLIVAGVRFNMYLHAKGALKPVEHTRELIALSQEVVAEEEYYDMLGSEGSMAKVYVRRITVLLFALLIVIVLLFVLGLALLM</sequence>
<dbReference type="AlphaFoldDB" id="A0A455SV82"/>
<name>A0A455SV82_9CHLR</name>
<evidence type="ECO:0000313" key="2">
    <source>
        <dbReference type="EMBL" id="BBH91408.1"/>
    </source>
</evidence>
<keyword evidence="1" id="KW-0472">Membrane</keyword>
<reference evidence="2" key="1">
    <citation type="submission" date="2018-12" db="EMBL/GenBank/DDBJ databases">
        <title>Novel natural products biosynthetic potential of the class Ktedonobacteria.</title>
        <authorList>
            <person name="Zheng Y."/>
            <person name="Saitou A."/>
            <person name="Wang C.M."/>
            <person name="Toyoda A."/>
            <person name="Minakuchi Y."/>
            <person name="Sekiguchi Y."/>
            <person name="Ueda K."/>
            <person name="Takano H."/>
            <person name="Sakai Y."/>
            <person name="Yokota A."/>
            <person name="Yabe S."/>
        </authorList>
    </citation>
    <scope>NUCLEOTIDE SEQUENCE</scope>
    <source>
        <strain evidence="2">COM3</strain>
    </source>
</reference>
<dbReference type="EMBL" id="AP019376">
    <property type="protein sequence ID" value="BBH91408.1"/>
    <property type="molecule type" value="Genomic_DNA"/>
</dbReference>
<gene>
    <name evidence="2" type="ORF">KTC_61590</name>
</gene>
<organism evidence="2">
    <name type="scientific">Thermosporothrix sp. COM3</name>
    <dbReference type="NCBI Taxonomy" id="2490863"/>
    <lineage>
        <taxon>Bacteria</taxon>
        <taxon>Bacillati</taxon>
        <taxon>Chloroflexota</taxon>
        <taxon>Ktedonobacteria</taxon>
        <taxon>Ktedonobacterales</taxon>
        <taxon>Thermosporotrichaceae</taxon>
        <taxon>Thermosporothrix</taxon>
    </lineage>
</organism>
<accession>A0A455SV82</accession>
<feature type="transmembrane region" description="Helical" evidence="1">
    <location>
        <begin position="72"/>
        <end position="94"/>
    </location>
</feature>
<feature type="transmembrane region" description="Helical" evidence="1">
    <location>
        <begin position="6"/>
        <end position="24"/>
    </location>
</feature>
<proteinExistence type="predicted"/>